<evidence type="ECO:0000313" key="2">
    <source>
        <dbReference type="EMBL" id="OLQ14127.1"/>
    </source>
</evidence>
<dbReference type="EMBL" id="LSRX01000019">
    <property type="protein sequence ID" value="OLQ14127.1"/>
    <property type="molecule type" value="Genomic_DNA"/>
</dbReference>
<dbReference type="AlphaFoldDB" id="A0A1Q9F387"/>
<feature type="compositionally biased region" description="Basic and acidic residues" evidence="1">
    <location>
        <begin position="82"/>
        <end position="91"/>
    </location>
</feature>
<protein>
    <submittedName>
        <fullName evidence="2">Uncharacterized protein</fullName>
    </submittedName>
</protein>
<feature type="region of interest" description="Disordered" evidence="1">
    <location>
        <begin position="143"/>
        <end position="177"/>
    </location>
</feature>
<name>A0A1Q9F387_SYMMI</name>
<gene>
    <name evidence="2" type="ORF">AK812_SmicGene1765</name>
</gene>
<reference evidence="2 3" key="1">
    <citation type="submission" date="2016-02" db="EMBL/GenBank/DDBJ databases">
        <title>Genome analysis of coral dinoflagellate symbionts highlights evolutionary adaptations to a symbiotic lifestyle.</title>
        <authorList>
            <person name="Aranda M."/>
            <person name="Li Y."/>
            <person name="Liew Y.J."/>
            <person name="Baumgarten S."/>
            <person name="Simakov O."/>
            <person name="Wilson M."/>
            <person name="Piel J."/>
            <person name="Ashoor H."/>
            <person name="Bougouffa S."/>
            <person name="Bajic V.B."/>
            <person name="Ryu T."/>
            <person name="Ravasi T."/>
            <person name="Bayer T."/>
            <person name="Micklem G."/>
            <person name="Kim H."/>
            <person name="Bhak J."/>
            <person name="Lajeunesse T.C."/>
            <person name="Voolstra C.R."/>
        </authorList>
    </citation>
    <scope>NUCLEOTIDE SEQUENCE [LARGE SCALE GENOMIC DNA]</scope>
    <source>
        <strain evidence="2 3">CCMP2467</strain>
    </source>
</reference>
<evidence type="ECO:0000256" key="1">
    <source>
        <dbReference type="SAM" id="MobiDB-lite"/>
    </source>
</evidence>
<proteinExistence type="predicted"/>
<keyword evidence="3" id="KW-1185">Reference proteome</keyword>
<feature type="compositionally biased region" description="Polar residues" evidence="1">
    <location>
        <begin position="92"/>
        <end position="103"/>
    </location>
</feature>
<dbReference type="Proteomes" id="UP000186817">
    <property type="component" value="Unassembled WGS sequence"/>
</dbReference>
<accession>A0A1Q9F387</accession>
<organism evidence="2 3">
    <name type="scientific">Symbiodinium microadriaticum</name>
    <name type="common">Dinoflagellate</name>
    <name type="synonym">Zooxanthella microadriatica</name>
    <dbReference type="NCBI Taxonomy" id="2951"/>
    <lineage>
        <taxon>Eukaryota</taxon>
        <taxon>Sar</taxon>
        <taxon>Alveolata</taxon>
        <taxon>Dinophyceae</taxon>
        <taxon>Suessiales</taxon>
        <taxon>Symbiodiniaceae</taxon>
        <taxon>Symbiodinium</taxon>
    </lineage>
</organism>
<comment type="caution">
    <text evidence="2">The sequence shown here is derived from an EMBL/GenBank/DDBJ whole genome shotgun (WGS) entry which is preliminary data.</text>
</comment>
<feature type="region of interest" description="Disordered" evidence="1">
    <location>
        <begin position="82"/>
        <end position="112"/>
    </location>
</feature>
<evidence type="ECO:0000313" key="3">
    <source>
        <dbReference type="Proteomes" id="UP000186817"/>
    </source>
</evidence>
<sequence>MFALHSRRAANLDIIRARAGVLFSLQALPSWTSSGVGRACVSFTSDPVEAAEGASLRPAINERNGVRPPPKEFLLERIDRKQEAKAPDDSNLHFTSTSPSQNMKEPIEENTRARQHENMLNLSADGPRGARCKTPVCSIGMTSKAAQKERRPSSHHKRAVAATVARDSSDARKQYHASTKIQAFTIRTGWKFDLG</sequence>